<evidence type="ECO:0000313" key="2">
    <source>
        <dbReference type="EMBL" id="OCB84588.1"/>
    </source>
</evidence>
<dbReference type="GO" id="GO:0005783">
    <property type="term" value="C:endoplasmic reticulum"/>
    <property type="evidence" value="ECO:0007669"/>
    <property type="project" value="TreeGrafter"/>
</dbReference>
<dbReference type="InterPro" id="IPR009305">
    <property type="entry name" value="Mpo1-like"/>
</dbReference>
<protein>
    <submittedName>
        <fullName evidence="2">DUF962-domain-containing protein</fullName>
    </submittedName>
</protein>
<dbReference type="AlphaFoldDB" id="A0A9Q5N4R1"/>
<keyword evidence="1" id="KW-1133">Transmembrane helix</keyword>
<dbReference type="Pfam" id="PF06127">
    <property type="entry name" value="Mpo1-like"/>
    <property type="match status" value="1"/>
</dbReference>
<proteinExistence type="predicted"/>
<feature type="transmembrane region" description="Helical" evidence="1">
    <location>
        <begin position="21"/>
        <end position="41"/>
    </location>
</feature>
<evidence type="ECO:0000313" key="3">
    <source>
        <dbReference type="Proteomes" id="UP000757232"/>
    </source>
</evidence>
<keyword evidence="1" id="KW-0472">Membrane</keyword>
<dbReference type="OrthoDB" id="2124888at2759"/>
<keyword evidence="3" id="KW-1185">Reference proteome</keyword>
<dbReference type="GO" id="GO:0046521">
    <property type="term" value="P:sphingoid catabolic process"/>
    <property type="evidence" value="ECO:0007669"/>
    <property type="project" value="TreeGrafter"/>
</dbReference>
<accession>A0A9Q5N4R1</accession>
<dbReference type="GO" id="GO:0016020">
    <property type="term" value="C:membrane"/>
    <property type="evidence" value="ECO:0007669"/>
    <property type="project" value="GOC"/>
</dbReference>
<gene>
    <name evidence="2" type="ORF">A7U60_g8575</name>
</gene>
<dbReference type="EMBL" id="LNZH02000215">
    <property type="protein sequence ID" value="OCB84588.1"/>
    <property type="molecule type" value="Genomic_DNA"/>
</dbReference>
<name>A0A9Q5N4R1_SANBA</name>
<dbReference type="PANTHER" id="PTHR28026:SF9">
    <property type="entry name" value="2-HYDROXY-PALMITIC ACID DIOXYGENASE MPO1"/>
    <property type="match status" value="1"/>
</dbReference>
<feature type="transmembrane region" description="Helical" evidence="1">
    <location>
        <begin position="61"/>
        <end position="80"/>
    </location>
</feature>
<organism evidence="2 3">
    <name type="scientific">Sanghuangporus baumii</name>
    <name type="common">Phellinus baumii</name>
    <dbReference type="NCBI Taxonomy" id="108892"/>
    <lineage>
        <taxon>Eukaryota</taxon>
        <taxon>Fungi</taxon>
        <taxon>Dikarya</taxon>
        <taxon>Basidiomycota</taxon>
        <taxon>Agaricomycotina</taxon>
        <taxon>Agaricomycetes</taxon>
        <taxon>Hymenochaetales</taxon>
        <taxon>Hymenochaetaceae</taxon>
        <taxon>Sanghuangporus</taxon>
    </lineage>
</organism>
<reference evidence="2" key="1">
    <citation type="submission" date="2016-06" db="EMBL/GenBank/DDBJ databases">
        <title>Draft Genome sequence of the fungus Inonotus baumii.</title>
        <authorList>
            <person name="Zhu H."/>
            <person name="Lin W."/>
        </authorList>
    </citation>
    <scope>NUCLEOTIDE SEQUENCE</scope>
    <source>
        <strain evidence="2">821</strain>
    </source>
</reference>
<evidence type="ECO:0000256" key="1">
    <source>
        <dbReference type="SAM" id="Phobius"/>
    </source>
</evidence>
<keyword evidence="1" id="KW-0812">Transmembrane</keyword>
<dbReference type="Proteomes" id="UP000757232">
    <property type="component" value="Unassembled WGS sequence"/>
</dbReference>
<comment type="caution">
    <text evidence="2">The sequence shown here is derived from an EMBL/GenBank/DDBJ whole genome shotgun (WGS) entry which is preliminary data.</text>
</comment>
<dbReference type="PANTHER" id="PTHR28026">
    <property type="entry name" value="DUF962 DOMAIN PROTEIN (AFU_ORTHOLOGUE AFUA_8G05310)"/>
    <property type="match status" value="1"/>
</dbReference>
<feature type="transmembrane region" description="Helical" evidence="1">
    <location>
        <begin position="143"/>
        <end position="165"/>
    </location>
</feature>
<sequence>MIHTRFSQQLVFYGAYHSNKVNVRIHMICVPLLIWTFQIMLASLPTPSWFPTYQHDFDSVLSFKFNWATVQALVYIAYYFALLPSAALLYVPQSILSVLSAIAIARDSSNVPKALAFHIACWLAQFYGHGVHERRAPALLDNLIGAVVLAPFFVHLELLFELGYFQTLHHNIKNGIGKEVLKFRQDKTDAKRSS</sequence>